<dbReference type="PRINTS" id="PR01415">
    <property type="entry name" value="ANKYRIN"/>
</dbReference>
<dbReference type="InterPro" id="IPR036770">
    <property type="entry name" value="Ankyrin_rpt-contain_sf"/>
</dbReference>
<keyword evidence="1" id="KW-0677">Repeat</keyword>
<dbReference type="InterPro" id="IPR002110">
    <property type="entry name" value="Ankyrin_rpt"/>
</dbReference>
<keyword evidence="2 3" id="KW-0040">ANK repeat</keyword>
<dbReference type="Gene3D" id="1.25.40.20">
    <property type="entry name" value="Ankyrin repeat-containing domain"/>
    <property type="match status" value="3"/>
</dbReference>
<reference evidence="6" key="2">
    <citation type="submission" date="2023-07" db="EMBL/GenBank/DDBJ databases">
        <authorList>
            <consortium name="Lawrence Berkeley National Laboratory"/>
            <person name="Haridas S."/>
            <person name="Hensen N."/>
            <person name="Bonometti L."/>
            <person name="Westerberg I."/>
            <person name="Brannstrom I.O."/>
            <person name="Guillou S."/>
            <person name="Cros-Aarteil S."/>
            <person name="Calhoun S."/>
            <person name="Kuo A."/>
            <person name="Mondo S."/>
            <person name="Pangilinan J."/>
            <person name="Riley R."/>
            <person name="LaButti K."/>
            <person name="Andreopoulos B."/>
            <person name="Lipzen A."/>
            <person name="Chen C."/>
            <person name="Yanf M."/>
            <person name="Daum C."/>
            <person name="Ng V."/>
            <person name="Clum A."/>
            <person name="Steindorff A."/>
            <person name="Ohm R."/>
            <person name="Martin F."/>
            <person name="Silar P."/>
            <person name="Natvig D."/>
            <person name="Lalanne C."/>
            <person name="Gautier V."/>
            <person name="Ament-velasquez S.L."/>
            <person name="Kruys A."/>
            <person name="Hutchinson M.I."/>
            <person name="Powell A.J."/>
            <person name="Barry K."/>
            <person name="Miller A.N."/>
            <person name="Grigoriev I.V."/>
            <person name="Debuchy R."/>
            <person name="Gladieux P."/>
            <person name="Thoren M.H."/>
            <person name="Johannesson H."/>
        </authorList>
    </citation>
    <scope>NUCLEOTIDE SEQUENCE</scope>
    <source>
        <strain evidence="6">FGSC 1904</strain>
    </source>
</reference>
<feature type="domain" description="Nephrocystin 3-like N-terminal" evidence="5">
    <location>
        <begin position="95"/>
        <end position="255"/>
    </location>
</feature>
<feature type="repeat" description="ANK" evidence="3">
    <location>
        <begin position="1152"/>
        <end position="1173"/>
    </location>
</feature>
<evidence type="ECO:0000313" key="6">
    <source>
        <dbReference type="EMBL" id="KAK3389077.1"/>
    </source>
</evidence>
<feature type="repeat" description="ANK" evidence="3">
    <location>
        <begin position="868"/>
        <end position="900"/>
    </location>
</feature>
<dbReference type="EMBL" id="JAUTDP010000014">
    <property type="protein sequence ID" value="KAK3389077.1"/>
    <property type="molecule type" value="Genomic_DNA"/>
</dbReference>
<gene>
    <name evidence="6" type="ORF">B0T20DRAFT_457051</name>
</gene>
<keyword evidence="7" id="KW-1185">Reference proteome</keyword>
<proteinExistence type="predicted"/>
<comment type="caution">
    <text evidence="6">The sequence shown here is derived from an EMBL/GenBank/DDBJ whole genome shotgun (WGS) entry which is preliminary data.</text>
</comment>
<dbReference type="InterPro" id="IPR051165">
    <property type="entry name" value="Multifunctional_ANK_Repeat"/>
</dbReference>
<dbReference type="Pfam" id="PF00023">
    <property type="entry name" value="Ank"/>
    <property type="match status" value="1"/>
</dbReference>
<sequence length="1349" mass="148790">MCMRTQQDPASTRQVFDTHCATSGFPMETCFEESIDANFPALVGHLKTQIETYLDFTFDSTRLSRERTLLSVASPVHPLCTLPSPDSIALASQIPEYKAWLKPDGPSMLHIHGISTLQEVSELIFLATRDYVNEQDSLLSRKPMVLYFSFDRWDCRRSSISAMVSTILAQIVCFEPQAWVNLHDLVDWQCYEHGWTEGDLLHWLLSFGASKTHGSVMLILNNFDLCAEDSQFAFLNRLSRFAAPENGSWKVAVTSNGSCSALENLPAGWCTALDVSRHPNLAIGLPGLQVDVQRFITYRPDLPLEKLEAIKSLSPCLRHLLVTQAPTFTEWPSGTSVASLQRAHDSLEGDAIIIAVLDQTFQRVANKKLLRRLLVLLVYATRPLSIWELDDALRVGCKPDGESTLHPGSPSDTFLRDSNAFPAGIIKLQNMEVSIDNSVRGVVMANNPFSDQHPHASSQHIWDDLLSTAHYDIADMCLDYLSDSVNNSAIDTIIRTGRKPGVHITEDHTTFCSYALKEWPYHFAQSSIAQQAVLIERFLRPYQRIEPQLACGHWALSNPITRIEPSPTTFFPLFAGLGLVDVWEPQHAEDATRGIIEAALRGQEKGVNILLESHPEEPTLLEILTAAASSGVESLLLHLIEHIKSKSKDLARITWPPVLLHRASRLDLTTLVQELLNLGCLPDVSFSDSKYSNLGPLAYAIFNHHQDTLRIMVRYPSLATIKQADGLTLLHHAAMCNNAKAIVLLIKEAQLDINAKCALGKTPLYVAANYAAHRGYERCAQLLLDHGADPNMGGQVSPLKAAVQLGHVGASRALLAYGADPESPLYQFSLLSEAIYCSANRYCPAKNGLSVCQLLLEHGVDVNTVNNNGSTAIHIAAFYHLPTFTKLLLEHGANPNKKDKDVITPLYRTIIARESSSEGLDVVRLLLQHKGDSNIACRGSTPLHAAVHNQSIPEFTSLLLGYNAELDAENEASNGYWSGWTPLFAAASTNKAVQMRMLVEAGANLRHKATDGRSPIHLSAVNDTLSSLLEYLPRLDINARLLNAGAKIDVVDAVGRTPLREAVASQDAAKVVYLLQKGSDPNLCDGLFGSPLSVAALHQSAEVFEILLKHGAAVNAKDVLGRQPIHYAAWSGVDNIERVLAAGGDTNARDKLGRTPLHWAARFGRLKVVERILAISPGLWFGSPESADEDRYVEVVQLLIDHGASLSTQITLEGKVCNPYQTAQLCGATLGVKWLLERRMRDEGIGQVVTASEASDKNHEVLRRNRNSDLCCAVCSWLIHGRIRKCRTCKPEVGFCFRCYPLCKSYHPSARNKSNPLDDNTPFEKPESQQSSSDSYDESSEDEYSDEDD</sequence>
<evidence type="ECO:0000256" key="1">
    <source>
        <dbReference type="ARBA" id="ARBA00022737"/>
    </source>
</evidence>
<dbReference type="Pfam" id="PF24883">
    <property type="entry name" value="NPHP3_N"/>
    <property type="match status" value="1"/>
</dbReference>
<protein>
    <submittedName>
        <fullName evidence="6">Ankyrin repeat-containing domain protein</fullName>
    </submittedName>
</protein>
<organism evidence="6 7">
    <name type="scientific">Sordaria brevicollis</name>
    <dbReference type="NCBI Taxonomy" id="83679"/>
    <lineage>
        <taxon>Eukaryota</taxon>
        <taxon>Fungi</taxon>
        <taxon>Dikarya</taxon>
        <taxon>Ascomycota</taxon>
        <taxon>Pezizomycotina</taxon>
        <taxon>Sordariomycetes</taxon>
        <taxon>Sordariomycetidae</taxon>
        <taxon>Sordariales</taxon>
        <taxon>Sordariaceae</taxon>
        <taxon>Sordaria</taxon>
    </lineage>
</organism>
<feature type="repeat" description="ANK" evidence="3">
    <location>
        <begin position="978"/>
        <end position="1010"/>
    </location>
</feature>
<dbReference type="PROSITE" id="PS50297">
    <property type="entry name" value="ANK_REP_REGION"/>
    <property type="match status" value="6"/>
</dbReference>
<name>A0AAE0U333_SORBR</name>
<evidence type="ECO:0000313" key="7">
    <source>
        <dbReference type="Proteomes" id="UP001281003"/>
    </source>
</evidence>
<feature type="repeat" description="ANK" evidence="3">
    <location>
        <begin position="1011"/>
        <end position="1053"/>
    </location>
</feature>
<accession>A0AAE0U333</accession>
<dbReference type="PANTHER" id="PTHR24123:SF33">
    <property type="entry name" value="PROTEIN HOS4"/>
    <property type="match status" value="1"/>
</dbReference>
<feature type="compositionally biased region" description="Acidic residues" evidence="4">
    <location>
        <begin position="1335"/>
        <end position="1349"/>
    </location>
</feature>
<evidence type="ECO:0000256" key="4">
    <source>
        <dbReference type="SAM" id="MobiDB-lite"/>
    </source>
</evidence>
<dbReference type="PANTHER" id="PTHR24123">
    <property type="entry name" value="ANKYRIN REPEAT-CONTAINING"/>
    <property type="match status" value="1"/>
</dbReference>
<dbReference type="PROSITE" id="PS50088">
    <property type="entry name" value="ANK_REPEAT"/>
    <property type="match status" value="8"/>
</dbReference>
<evidence type="ECO:0000256" key="3">
    <source>
        <dbReference type="PROSITE-ProRule" id="PRU00023"/>
    </source>
</evidence>
<feature type="repeat" description="ANK" evidence="3">
    <location>
        <begin position="759"/>
        <end position="795"/>
    </location>
</feature>
<feature type="repeat" description="ANK" evidence="3">
    <location>
        <begin position="1054"/>
        <end position="1086"/>
    </location>
</feature>
<dbReference type="SUPFAM" id="SSF48403">
    <property type="entry name" value="Ankyrin repeat"/>
    <property type="match status" value="2"/>
</dbReference>
<feature type="repeat" description="ANK" evidence="3">
    <location>
        <begin position="938"/>
        <end position="971"/>
    </location>
</feature>
<evidence type="ECO:0000256" key="2">
    <source>
        <dbReference type="ARBA" id="ARBA00023043"/>
    </source>
</evidence>
<reference evidence="6" key="1">
    <citation type="journal article" date="2023" name="Mol. Phylogenet. Evol.">
        <title>Genome-scale phylogeny and comparative genomics of the fungal order Sordariales.</title>
        <authorList>
            <person name="Hensen N."/>
            <person name="Bonometti L."/>
            <person name="Westerberg I."/>
            <person name="Brannstrom I.O."/>
            <person name="Guillou S."/>
            <person name="Cros-Aarteil S."/>
            <person name="Calhoun S."/>
            <person name="Haridas S."/>
            <person name="Kuo A."/>
            <person name="Mondo S."/>
            <person name="Pangilinan J."/>
            <person name="Riley R."/>
            <person name="LaButti K."/>
            <person name="Andreopoulos B."/>
            <person name="Lipzen A."/>
            <person name="Chen C."/>
            <person name="Yan M."/>
            <person name="Daum C."/>
            <person name="Ng V."/>
            <person name="Clum A."/>
            <person name="Steindorff A."/>
            <person name="Ohm R.A."/>
            <person name="Martin F."/>
            <person name="Silar P."/>
            <person name="Natvig D.O."/>
            <person name="Lalanne C."/>
            <person name="Gautier V."/>
            <person name="Ament-Velasquez S.L."/>
            <person name="Kruys A."/>
            <person name="Hutchinson M.I."/>
            <person name="Powell A.J."/>
            <person name="Barry K."/>
            <person name="Miller A.N."/>
            <person name="Grigoriev I.V."/>
            <person name="Debuchy R."/>
            <person name="Gladieux P."/>
            <person name="Hiltunen Thoren M."/>
            <person name="Johannesson H."/>
        </authorList>
    </citation>
    <scope>NUCLEOTIDE SEQUENCE</scope>
    <source>
        <strain evidence="6">FGSC 1904</strain>
    </source>
</reference>
<evidence type="ECO:0000259" key="5">
    <source>
        <dbReference type="Pfam" id="PF24883"/>
    </source>
</evidence>
<feature type="repeat" description="ANK" evidence="3">
    <location>
        <begin position="1090"/>
        <end position="1119"/>
    </location>
</feature>
<dbReference type="SMART" id="SM00248">
    <property type="entry name" value="ANK"/>
    <property type="match status" value="15"/>
</dbReference>
<dbReference type="Proteomes" id="UP001281003">
    <property type="component" value="Unassembled WGS sequence"/>
</dbReference>
<dbReference type="Pfam" id="PF12796">
    <property type="entry name" value="Ank_2"/>
    <property type="match status" value="3"/>
</dbReference>
<dbReference type="InterPro" id="IPR056884">
    <property type="entry name" value="NPHP3-like_N"/>
</dbReference>
<feature type="region of interest" description="Disordered" evidence="4">
    <location>
        <begin position="1310"/>
        <end position="1349"/>
    </location>
</feature>